<dbReference type="Proteomes" id="UP000349468">
    <property type="component" value="Unassembled WGS sequence"/>
</dbReference>
<dbReference type="RefSeq" id="WP_154913865.1">
    <property type="nucleotide sequence ID" value="NZ_CABVIK010000027.1"/>
</dbReference>
<evidence type="ECO:0000259" key="4">
    <source>
        <dbReference type="PROSITE" id="PS51123"/>
    </source>
</evidence>
<sequence>MTALFEMRIRVGGDPRDFGEFTALRNELTKLTHPACPDVDWAKVEQLCLTLFHENGADLQTAVSYALARSQRYGLEGMAQGVALIEALCNEWSRVWPPMASVRLDILAWLFAQLQPLLRSQEISPRTVPALTHLDNELTRLNVQLERQTQIPLVMLQALRHQVCGLLQRLERNLYLGETLPQPRRIPEPLFATPVMILPARPMPEVPTASPQTKRLRIAKWLFAVAATIALVSGFLWRDWLADPDKRFVQLVQQEHRKPDPVRLDSLSLFDAGSAELKPGSTKVLIKALVNIKAQPGWLIVIVGHTDNSGDAQQNLQLSYARALAVRNWMQRMGDIPDSCFAVQGAAGSQSIGDNATASGRAANRRVDIQLVPRAGVCEQTAMAESLLTGRNQVNR</sequence>
<dbReference type="InterPro" id="IPR006664">
    <property type="entry name" value="OMP_bac"/>
</dbReference>
<dbReference type="InterPro" id="IPR036737">
    <property type="entry name" value="OmpA-like_sf"/>
</dbReference>
<dbReference type="InterPro" id="IPR006665">
    <property type="entry name" value="OmpA-like"/>
</dbReference>
<dbReference type="Pfam" id="PF00691">
    <property type="entry name" value="OmpA"/>
    <property type="match status" value="1"/>
</dbReference>
<comment type="subcellular location">
    <subcellularLocation>
        <location evidence="1">Cell outer membrane</location>
    </subcellularLocation>
</comment>
<evidence type="ECO:0000313" key="6">
    <source>
        <dbReference type="Proteomes" id="UP000349468"/>
    </source>
</evidence>
<dbReference type="Pfam" id="PF06812">
    <property type="entry name" value="ImpA_N"/>
    <property type="match status" value="1"/>
</dbReference>
<dbReference type="SUPFAM" id="SSF103088">
    <property type="entry name" value="OmpA-like"/>
    <property type="match status" value="1"/>
</dbReference>
<dbReference type="AlphaFoldDB" id="A0A5E7Q9Y0"/>
<dbReference type="EMBL" id="CABVIK010000027">
    <property type="protein sequence ID" value="VVP59022.1"/>
    <property type="molecule type" value="Genomic_DNA"/>
</dbReference>
<feature type="domain" description="OmpA-like" evidence="4">
    <location>
        <begin position="257"/>
        <end position="375"/>
    </location>
</feature>
<proteinExistence type="predicted"/>
<keyword evidence="2 3" id="KW-0472">Membrane</keyword>
<organism evidence="5 6">
    <name type="scientific">Pseudomonas fluorescens</name>
    <dbReference type="NCBI Taxonomy" id="294"/>
    <lineage>
        <taxon>Bacteria</taxon>
        <taxon>Pseudomonadati</taxon>
        <taxon>Pseudomonadota</taxon>
        <taxon>Gammaproteobacteria</taxon>
        <taxon>Pseudomonadales</taxon>
        <taxon>Pseudomonadaceae</taxon>
        <taxon>Pseudomonas</taxon>
    </lineage>
</organism>
<gene>
    <name evidence="5" type="ORF">PS870_05951</name>
</gene>
<evidence type="ECO:0000256" key="2">
    <source>
        <dbReference type="ARBA" id="ARBA00023136"/>
    </source>
</evidence>
<dbReference type="GO" id="GO:0009279">
    <property type="term" value="C:cell outer membrane"/>
    <property type="evidence" value="ECO:0007669"/>
    <property type="project" value="UniProtKB-SubCell"/>
</dbReference>
<evidence type="ECO:0000313" key="5">
    <source>
        <dbReference type="EMBL" id="VVP59022.1"/>
    </source>
</evidence>
<reference evidence="5 6" key="1">
    <citation type="submission" date="2019-09" db="EMBL/GenBank/DDBJ databases">
        <authorList>
            <person name="Chandra G."/>
            <person name="Truman W A."/>
        </authorList>
    </citation>
    <scope>NUCLEOTIDE SEQUENCE [LARGE SCALE GENOMIC DNA]</scope>
    <source>
        <strain evidence="5">PS870</strain>
    </source>
</reference>
<dbReference type="PROSITE" id="PS51123">
    <property type="entry name" value="OMPA_2"/>
    <property type="match status" value="1"/>
</dbReference>
<accession>A0A5E7Q9Y0</accession>
<dbReference type="PRINTS" id="PR01021">
    <property type="entry name" value="OMPADOMAIN"/>
</dbReference>
<dbReference type="PANTHER" id="PTHR30329:SF20">
    <property type="entry name" value="EXPORTED PROTEIN"/>
    <property type="match status" value="1"/>
</dbReference>
<dbReference type="Gene3D" id="3.30.1330.60">
    <property type="entry name" value="OmpA-like domain"/>
    <property type="match status" value="1"/>
</dbReference>
<protein>
    <recommendedName>
        <fullName evidence="4">OmpA-like domain-containing protein</fullName>
    </recommendedName>
</protein>
<name>A0A5E7Q9Y0_PSEFL</name>
<dbReference type="InterPro" id="IPR010657">
    <property type="entry name" value="ImpA_N"/>
</dbReference>
<dbReference type="InterPro" id="IPR050330">
    <property type="entry name" value="Bact_OuterMem_StrucFunc"/>
</dbReference>
<dbReference type="CDD" id="cd07185">
    <property type="entry name" value="OmpA_C-like"/>
    <property type="match status" value="1"/>
</dbReference>
<dbReference type="PANTHER" id="PTHR30329">
    <property type="entry name" value="STATOR ELEMENT OF FLAGELLAR MOTOR COMPLEX"/>
    <property type="match status" value="1"/>
</dbReference>
<evidence type="ECO:0000256" key="3">
    <source>
        <dbReference type="PROSITE-ProRule" id="PRU00473"/>
    </source>
</evidence>
<evidence type="ECO:0000256" key="1">
    <source>
        <dbReference type="ARBA" id="ARBA00004442"/>
    </source>
</evidence>